<reference evidence="9" key="1">
    <citation type="journal article" date="2020" name="mSystems">
        <title>Genome- and Community-Level Interaction Insights into Carbon Utilization and Element Cycling Functions of Hydrothermarchaeota in Hydrothermal Sediment.</title>
        <authorList>
            <person name="Zhou Z."/>
            <person name="Liu Y."/>
            <person name="Xu W."/>
            <person name="Pan J."/>
            <person name="Luo Z.H."/>
            <person name="Li M."/>
        </authorList>
    </citation>
    <scope>NUCLEOTIDE SEQUENCE [LARGE SCALE GENOMIC DNA]</scope>
    <source>
        <strain evidence="9">SpSt-788</strain>
    </source>
</reference>
<dbReference type="NCBIfam" id="TIGR00421">
    <property type="entry name" value="ubiX_pad"/>
    <property type="match status" value="1"/>
</dbReference>
<dbReference type="EMBL" id="DTHO01000040">
    <property type="protein sequence ID" value="HGG99556.1"/>
    <property type="molecule type" value="Genomic_DNA"/>
</dbReference>
<feature type="domain" description="Flavoprotein" evidence="8">
    <location>
        <begin position="2"/>
        <end position="175"/>
    </location>
</feature>
<dbReference type="InterPro" id="IPR004507">
    <property type="entry name" value="UbiX-like"/>
</dbReference>
<dbReference type="Pfam" id="PF02441">
    <property type="entry name" value="Flavoprotein"/>
    <property type="match status" value="1"/>
</dbReference>
<evidence type="ECO:0000256" key="7">
    <source>
        <dbReference type="HAMAP-Rule" id="MF_01984"/>
    </source>
</evidence>
<comment type="function">
    <text evidence="7">Flavin prenyltransferase that catalyzes the synthesis of the prenylated FMN cofactor (prenyl-FMN) for 4-hydroxy-3-polyprenylbenzoic acid decarboxylase UbiD. The prenyltransferase is metal-independent and links a dimethylallyl moiety from dimethylallyl monophosphate (DMAP) to the flavin N5 and C6 atoms of FMN.</text>
</comment>
<dbReference type="GO" id="GO:0016831">
    <property type="term" value="F:carboxy-lyase activity"/>
    <property type="evidence" value="ECO:0007669"/>
    <property type="project" value="TreeGrafter"/>
</dbReference>
<comment type="catalytic activity">
    <reaction evidence="5 7">
        <text>dimethylallyl phosphate + FMNH2 = prenylated FMNH2 + phosphate</text>
        <dbReference type="Rhea" id="RHEA:37743"/>
        <dbReference type="ChEBI" id="CHEBI:43474"/>
        <dbReference type="ChEBI" id="CHEBI:57618"/>
        <dbReference type="ChEBI" id="CHEBI:87467"/>
        <dbReference type="ChEBI" id="CHEBI:88052"/>
        <dbReference type="EC" id="2.5.1.129"/>
    </reaction>
</comment>
<name>A0A7C4AJF1_9BACT</name>
<dbReference type="NCBIfam" id="NF004685">
    <property type="entry name" value="PRK06029.1"/>
    <property type="match status" value="1"/>
</dbReference>
<dbReference type="EC" id="2.5.1.129" evidence="7"/>
<dbReference type="FunFam" id="3.40.50.1950:FF:000001">
    <property type="entry name" value="Flavin prenyltransferase UbiX"/>
    <property type="match status" value="1"/>
</dbReference>
<dbReference type="SUPFAM" id="SSF52507">
    <property type="entry name" value="Homo-oligomeric flavin-containing Cys decarboxylases, HFCD"/>
    <property type="match status" value="1"/>
</dbReference>
<proteinExistence type="inferred from homology"/>
<evidence type="ECO:0000313" key="9">
    <source>
        <dbReference type="EMBL" id="HGG99556.1"/>
    </source>
</evidence>
<protein>
    <recommendedName>
        <fullName evidence="7">Flavin prenyltransferase UbiX</fullName>
        <ecNumber evidence="7">2.5.1.129</ecNumber>
    </recommendedName>
</protein>
<feature type="binding site" evidence="7">
    <location>
        <position position="156"/>
    </location>
    <ligand>
        <name>dimethylallyl phosphate</name>
        <dbReference type="ChEBI" id="CHEBI:88052"/>
    </ligand>
</feature>
<sequence length="188" mass="21188">MKRFIIAITGASGTVYGLRLIEELFKNSELIVILSESAIHVMKTETEIKSFDEFEKKFSYKNIKIFHENEISAPSASGSYRTDGMFIVPCSMKTLSAIAHGYADNLITRAADVTIKEGRPLVISPREMPLSVIHLENMLKLAKIGVIIVPPQPAFYHKPEKIDDIVNFVVGKILDCMGVENNLFRRWE</sequence>
<comment type="caution">
    <text evidence="9">The sequence shown here is derived from an EMBL/GenBank/DDBJ whole genome shotgun (WGS) entry which is preliminary data.</text>
</comment>
<dbReference type="AlphaFoldDB" id="A0A7C4AJF1"/>
<dbReference type="HAMAP" id="MF_01984">
    <property type="entry name" value="ubiX_pad"/>
    <property type="match status" value="1"/>
</dbReference>
<keyword evidence="2 7" id="KW-0285">Flavoprotein</keyword>
<keyword evidence="1 7" id="KW-0637">Prenyltransferase</keyword>
<dbReference type="PANTHER" id="PTHR43374:SF1">
    <property type="entry name" value="FLAVIN PRENYLTRANSFERASE PAD1, MITOCHONDRIAL"/>
    <property type="match status" value="1"/>
</dbReference>
<feature type="binding site" evidence="7">
    <location>
        <position position="172"/>
    </location>
    <ligand>
        <name>dimethylallyl phosphate</name>
        <dbReference type="ChEBI" id="CHEBI:88052"/>
    </ligand>
</feature>
<feature type="binding site" evidence="7">
    <location>
        <begin position="10"/>
        <end position="12"/>
    </location>
    <ligand>
        <name>FMN</name>
        <dbReference type="ChEBI" id="CHEBI:58210"/>
    </ligand>
</feature>
<evidence type="ECO:0000256" key="3">
    <source>
        <dbReference type="ARBA" id="ARBA00022643"/>
    </source>
</evidence>
<gene>
    <name evidence="7" type="primary">ubiX</name>
    <name evidence="9" type="ORF">ENV75_03780</name>
</gene>
<comment type="similarity">
    <text evidence="6 7">Belongs to the UbiX/PAD1 family.</text>
</comment>
<feature type="binding site" evidence="7">
    <location>
        <position position="35"/>
    </location>
    <ligand>
        <name>FMN</name>
        <dbReference type="ChEBI" id="CHEBI:58210"/>
    </ligand>
</feature>
<feature type="binding site" evidence="7">
    <location>
        <position position="126"/>
    </location>
    <ligand>
        <name>FMN</name>
        <dbReference type="ChEBI" id="CHEBI:58210"/>
    </ligand>
</feature>
<evidence type="ECO:0000256" key="4">
    <source>
        <dbReference type="ARBA" id="ARBA00022679"/>
    </source>
</evidence>
<evidence type="ECO:0000256" key="1">
    <source>
        <dbReference type="ARBA" id="ARBA00022602"/>
    </source>
</evidence>
<keyword evidence="4 7" id="KW-0808">Transferase</keyword>
<dbReference type="InterPro" id="IPR003382">
    <property type="entry name" value="Flavoprotein"/>
</dbReference>
<organism evidence="9">
    <name type="scientific">Thermodesulfovibrio aggregans</name>
    <dbReference type="NCBI Taxonomy" id="86166"/>
    <lineage>
        <taxon>Bacteria</taxon>
        <taxon>Pseudomonadati</taxon>
        <taxon>Nitrospirota</taxon>
        <taxon>Thermodesulfovibrionia</taxon>
        <taxon>Thermodesulfovibrionales</taxon>
        <taxon>Thermodesulfovibrionaceae</taxon>
        <taxon>Thermodesulfovibrio</taxon>
    </lineage>
</organism>
<dbReference type="GO" id="GO:0106141">
    <property type="term" value="F:flavin prenyltransferase activity"/>
    <property type="evidence" value="ECO:0007669"/>
    <property type="project" value="UniProtKB-EC"/>
</dbReference>
<accession>A0A7C4AJF1</accession>
<feature type="binding site" evidence="7">
    <location>
        <begin position="91"/>
        <end position="94"/>
    </location>
    <ligand>
        <name>FMN</name>
        <dbReference type="ChEBI" id="CHEBI:58210"/>
    </ligand>
</feature>
<evidence type="ECO:0000256" key="6">
    <source>
        <dbReference type="ARBA" id="ARBA00060793"/>
    </source>
</evidence>
<dbReference type="InterPro" id="IPR036551">
    <property type="entry name" value="Flavin_trans-like"/>
</dbReference>
<evidence type="ECO:0000259" key="8">
    <source>
        <dbReference type="Pfam" id="PF02441"/>
    </source>
</evidence>
<dbReference type="PANTHER" id="PTHR43374">
    <property type="entry name" value="FLAVIN PRENYLTRANSFERASE"/>
    <property type="match status" value="1"/>
</dbReference>
<dbReference type="Gene3D" id="3.40.50.1950">
    <property type="entry name" value="Flavin prenyltransferase-like"/>
    <property type="match status" value="1"/>
</dbReference>
<evidence type="ECO:0000256" key="5">
    <source>
        <dbReference type="ARBA" id="ARBA00050612"/>
    </source>
</evidence>
<evidence type="ECO:0000256" key="2">
    <source>
        <dbReference type="ARBA" id="ARBA00022630"/>
    </source>
</evidence>
<comment type="caution">
    <text evidence="7">Lacks conserved residue(s) required for the propagation of feature annotation.</text>
</comment>
<keyword evidence="3 7" id="KW-0288">FMN</keyword>